<dbReference type="RefSeq" id="XP_002185068.1">
    <property type="nucleotide sequence ID" value="XM_002185032.1"/>
</dbReference>
<dbReference type="HOGENOM" id="CLU_1543037_0_0_1"/>
<reference evidence="3 4" key="1">
    <citation type="journal article" date="2008" name="Nature">
        <title>The Phaeodactylum genome reveals the evolutionary history of diatom genomes.</title>
        <authorList>
            <person name="Bowler C."/>
            <person name="Allen A.E."/>
            <person name="Badger J.H."/>
            <person name="Grimwood J."/>
            <person name="Jabbari K."/>
            <person name="Kuo A."/>
            <person name="Maheswari U."/>
            <person name="Martens C."/>
            <person name="Maumus F."/>
            <person name="Otillar R.P."/>
            <person name="Rayko E."/>
            <person name="Salamov A."/>
            <person name="Vandepoele K."/>
            <person name="Beszteri B."/>
            <person name="Gruber A."/>
            <person name="Heijde M."/>
            <person name="Katinka M."/>
            <person name="Mock T."/>
            <person name="Valentin K."/>
            <person name="Verret F."/>
            <person name="Berges J.A."/>
            <person name="Brownlee C."/>
            <person name="Cadoret J.P."/>
            <person name="Chiovitti A."/>
            <person name="Choi C.J."/>
            <person name="Coesel S."/>
            <person name="De Martino A."/>
            <person name="Detter J.C."/>
            <person name="Durkin C."/>
            <person name="Falciatore A."/>
            <person name="Fournet J."/>
            <person name="Haruta M."/>
            <person name="Huysman M.J."/>
            <person name="Jenkins B.D."/>
            <person name="Jiroutova K."/>
            <person name="Jorgensen R.E."/>
            <person name="Joubert Y."/>
            <person name="Kaplan A."/>
            <person name="Kroger N."/>
            <person name="Kroth P.G."/>
            <person name="La Roche J."/>
            <person name="Lindquist E."/>
            <person name="Lommer M."/>
            <person name="Martin-Jezequel V."/>
            <person name="Lopez P.J."/>
            <person name="Lucas S."/>
            <person name="Mangogna M."/>
            <person name="McGinnis K."/>
            <person name="Medlin L.K."/>
            <person name="Montsant A."/>
            <person name="Oudot-Le Secq M.P."/>
            <person name="Napoli C."/>
            <person name="Obornik M."/>
            <person name="Parker M.S."/>
            <person name="Petit J.L."/>
            <person name="Porcel B.M."/>
            <person name="Poulsen N."/>
            <person name="Robison M."/>
            <person name="Rychlewski L."/>
            <person name="Rynearson T.A."/>
            <person name="Schmutz J."/>
            <person name="Shapiro H."/>
            <person name="Siaut M."/>
            <person name="Stanley M."/>
            <person name="Sussman M.R."/>
            <person name="Taylor A.R."/>
            <person name="Vardi A."/>
            <person name="von Dassow P."/>
            <person name="Vyverman W."/>
            <person name="Willis A."/>
            <person name="Wyrwicz L.S."/>
            <person name="Rokhsar D.S."/>
            <person name="Weissenbach J."/>
            <person name="Armbrust E.V."/>
            <person name="Green B.R."/>
            <person name="Van de Peer Y."/>
            <person name="Grigoriev I.V."/>
        </authorList>
    </citation>
    <scope>NUCLEOTIDE SEQUENCE [LARGE SCALE GENOMIC DNA]</scope>
    <source>
        <strain evidence="3 4">CCAP 1055/1</strain>
    </source>
</reference>
<proteinExistence type="predicted"/>
<feature type="region of interest" description="Disordered" evidence="1">
    <location>
        <begin position="42"/>
        <end position="67"/>
    </location>
</feature>
<dbReference type="Proteomes" id="UP000000759">
    <property type="component" value="Chromosome 27"/>
</dbReference>
<accession>B7GD51</accession>
<gene>
    <name evidence="3" type="ORF">PHATRDRAFT_50156</name>
</gene>
<feature type="signal peptide" evidence="2">
    <location>
        <begin position="1"/>
        <end position="25"/>
    </location>
</feature>
<organism evidence="3 4">
    <name type="scientific">Phaeodactylum tricornutum (strain CCAP 1055/1)</name>
    <dbReference type="NCBI Taxonomy" id="556484"/>
    <lineage>
        <taxon>Eukaryota</taxon>
        <taxon>Sar</taxon>
        <taxon>Stramenopiles</taxon>
        <taxon>Ochrophyta</taxon>
        <taxon>Bacillariophyta</taxon>
        <taxon>Bacillariophyceae</taxon>
        <taxon>Bacillariophycidae</taxon>
        <taxon>Naviculales</taxon>
        <taxon>Phaeodactylaceae</taxon>
        <taxon>Phaeodactylum</taxon>
    </lineage>
</organism>
<dbReference type="InParanoid" id="B7GD51"/>
<feature type="chain" id="PRO_5002855755" evidence="2">
    <location>
        <begin position="26"/>
        <end position="174"/>
    </location>
</feature>
<dbReference type="EMBL" id="CM000629">
    <property type="protein sequence ID" value="EEC43515.1"/>
    <property type="molecule type" value="Genomic_DNA"/>
</dbReference>
<dbReference type="PaxDb" id="2850-Phatr50156"/>
<evidence type="ECO:0000256" key="2">
    <source>
        <dbReference type="SAM" id="SignalP"/>
    </source>
</evidence>
<keyword evidence="2" id="KW-0732">Signal</keyword>
<dbReference type="GeneID" id="7198855"/>
<evidence type="ECO:0000313" key="4">
    <source>
        <dbReference type="Proteomes" id="UP000000759"/>
    </source>
</evidence>
<evidence type="ECO:0000313" key="3">
    <source>
        <dbReference type="EMBL" id="EEC43515.1"/>
    </source>
</evidence>
<protein>
    <submittedName>
        <fullName evidence="3">Uncharacterized protein</fullName>
    </submittedName>
</protein>
<reference evidence="4" key="2">
    <citation type="submission" date="2008-08" db="EMBL/GenBank/DDBJ databases">
        <authorList>
            <consortium name="Diatom Consortium"/>
            <person name="Grigoriev I."/>
            <person name="Grimwood J."/>
            <person name="Kuo A."/>
            <person name="Otillar R.P."/>
            <person name="Salamov A."/>
            <person name="Detter J.C."/>
            <person name="Lindquist E."/>
            <person name="Shapiro H."/>
            <person name="Lucas S."/>
            <person name="Glavina del Rio T."/>
            <person name="Pitluck S."/>
            <person name="Rokhsar D."/>
            <person name="Bowler C."/>
        </authorList>
    </citation>
    <scope>GENOME REANNOTATION</scope>
    <source>
        <strain evidence="4">CCAP 1055/1</strain>
    </source>
</reference>
<dbReference type="KEGG" id="pti:PHATRDRAFT_50156"/>
<dbReference type="OrthoDB" id="44656at2759"/>
<dbReference type="eggNOG" id="ENOG502T2AH">
    <property type="taxonomic scope" value="Eukaryota"/>
</dbReference>
<name>B7GD51_PHATC</name>
<sequence>MASHTSRSLLWALLSCLALAQTTDAFALHSRTQRSNHALSRVFGTASPDGPRPNDSNSDFPPEEDSAAYKGDIDWDGEWKKVVAKQNMPQKRPGKDFYKSDAEIAAIRAANLATEQANKVASNIPQVPEWRSLQGDWKFWVGLLAIVSVGFSLLSAAGTQGGAPVIGTADSYYI</sequence>
<evidence type="ECO:0000256" key="1">
    <source>
        <dbReference type="SAM" id="MobiDB-lite"/>
    </source>
</evidence>
<keyword evidence="4" id="KW-1185">Reference proteome</keyword>
<dbReference type="AlphaFoldDB" id="B7GD51"/>